<keyword evidence="1" id="KW-0472">Membrane</keyword>
<feature type="signal peptide" evidence="2">
    <location>
        <begin position="1"/>
        <end position="26"/>
    </location>
</feature>
<dbReference type="SUPFAM" id="SSF48452">
    <property type="entry name" value="TPR-like"/>
    <property type="match status" value="1"/>
</dbReference>
<reference evidence="3" key="1">
    <citation type="journal article" date="2014" name="Int. J. Syst. Evol. Microbiol.">
        <title>Complete genome sequence of Corynebacterium casei LMG S-19264T (=DSM 44701T), isolated from a smear-ripened cheese.</title>
        <authorList>
            <consortium name="US DOE Joint Genome Institute (JGI-PGF)"/>
            <person name="Walter F."/>
            <person name="Albersmeier A."/>
            <person name="Kalinowski J."/>
            <person name="Ruckert C."/>
        </authorList>
    </citation>
    <scope>NUCLEOTIDE SEQUENCE</scope>
    <source>
        <strain evidence="3">VKM B-2935</strain>
    </source>
</reference>
<evidence type="ECO:0008006" key="5">
    <source>
        <dbReference type="Google" id="ProtNLM"/>
    </source>
</evidence>
<feature type="transmembrane region" description="Helical" evidence="1">
    <location>
        <begin position="697"/>
        <end position="714"/>
    </location>
</feature>
<proteinExistence type="predicted"/>
<dbReference type="AlphaFoldDB" id="A0A9W6K776"/>
<comment type="caution">
    <text evidence="3">The sequence shown here is derived from an EMBL/GenBank/DDBJ whole genome shotgun (WGS) entry which is preliminary data.</text>
</comment>
<keyword evidence="1" id="KW-1133">Transmembrane helix</keyword>
<sequence>MSRLNLPRCLLAVAVAAVLTTPLASACGPDYPLRLLGDRARSLQELPEGNFNFEAGRLAVATPALKQAASYNGETRWYAEGQSGLEEAEPQGLTPEQAAKVKALRSLTDPAQAEQAGAQLPAELRLYTAGAVAFAQGDDVSAQAYFQKVLALPASERPLRSTWAAYSLGRSLARGADAARDGEPSDEQRAQARQADIKAAKQAFGLTRQLAVDGASDPLELGIASLGEEARLALDAGDWSTAIGLYASQLKLGSTTGYSSMKQLAVELTQMPADQLAPLLQQLPVQQLLTAYLISHAGWSYGEQPAGEKALVQQLQRGDIANLANADRLAALSYQFGDYDATATLLEHAPDNGLTWWLRAKMALRSGDKAAAQAAYAKAAHAFPEDESWGWRRDADWNGETVKPRCRVEGEGAILALERGDYLQAFEALYRSGYIYWADTAEVAERVLTTDELKTFVDANVPAPPSVAAPPDPYAYQPRPIEAELRQLLGRRLLREGRYDQAPAYFYEVSTQQAARDYGQARQAAESRWTDTGKAQALYQAGKLARRQGMELLGYEMSPDFAWFDGLYSLDRVQTQEPGGLLSRGEVDRQNANLAAPNNRYHYRWVAAELGSQAADLLPHTSQAYAATLCHATGWIQWSDQQLAQNLYRRYVANGPAVPWAANFGNQCPEPRFETVDRDLWQLRLDTLRRAARPYKGWLFGLALVAGVVAAGYWRKKRRITVPPAEL</sequence>
<evidence type="ECO:0000313" key="3">
    <source>
        <dbReference type="EMBL" id="GLK90751.1"/>
    </source>
</evidence>
<organism evidence="3 4">
    <name type="scientific">Pseudomonas turukhanskensis</name>
    <dbReference type="NCBI Taxonomy" id="1806536"/>
    <lineage>
        <taxon>Bacteria</taxon>
        <taxon>Pseudomonadati</taxon>
        <taxon>Pseudomonadota</taxon>
        <taxon>Gammaproteobacteria</taxon>
        <taxon>Pseudomonadales</taxon>
        <taxon>Pseudomonadaceae</taxon>
        <taxon>Pseudomonas</taxon>
    </lineage>
</organism>
<keyword evidence="4" id="KW-1185">Reference proteome</keyword>
<feature type="chain" id="PRO_5040889601" description="Tetratricopeptide repeat protein" evidence="2">
    <location>
        <begin position="27"/>
        <end position="727"/>
    </location>
</feature>
<evidence type="ECO:0000256" key="1">
    <source>
        <dbReference type="SAM" id="Phobius"/>
    </source>
</evidence>
<dbReference type="Proteomes" id="UP001143328">
    <property type="component" value="Unassembled WGS sequence"/>
</dbReference>
<protein>
    <recommendedName>
        <fullName evidence="5">Tetratricopeptide repeat protein</fullName>
    </recommendedName>
</protein>
<name>A0A9W6K776_9PSED</name>
<evidence type="ECO:0000313" key="4">
    <source>
        <dbReference type="Proteomes" id="UP001143328"/>
    </source>
</evidence>
<dbReference type="InterPro" id="IPR011990">
    <property type="entry name" value="TPR-like_helical_dom_sf"/>
</dbReference>
<dbReference type="RefSeq" id="WP_271196930.1">
    <property type="nucleotide sequence ID" value="NZ_BSFN01000013.1"/>
</dbReference>
<keyword evidence="2" id="KW-0732">Signal</keyword>
<dbReference type="PROSITE" id="PS51257">
    <property type="entry name" value="PROKAR_LIPOPROTEIN"/>
    <property type="match status" value="1"/>
</dbReference>
<accession>A0A9W6K776</accession>
<gene>
    <name evidence="3" type="ORF">GCM10017655_38150</name>
</gene>
<reference evidence="3" key="2">
    <citation type="submission" date="2023-01" db="EMBL/GenBank/DDBJ databases">
        <authorList>
            <person name="Sun Q."/>
            <person name="Evtushenko L."/>
        </authorList>
    </citation>
    <scope>NUCLEOTIDE SEQUENCE</scope>
    <source>
        <strain evidence="3">VKM B-2935</strain>
    </source>
</reference>
<evidence type="ECO:0000256" key="2">
    <source>
        <dbReference type="SAM" id="SignalP"/>
    </source>
</evidence>
<dbReference type="EMBL" id="BSFN01000013">
    <property type="protein sequence ID" value="GLK90751.1"/>
    <property type="molecule type" value="Genomic_DNA"/>
</dbReference>
<keyword evidence="1" id="KW-0812">Transmembrane</keyword>